<evidence type="ECO:0000313" key="2">
    <source>
        <dbReference type="Proteomes" id="UP001606099"/>
    </source>
</evidence>
<protein>
    <recommendedName>
        <fullName evidence="3">YqjK-like protein</fullName>
    </recommendedName>
</protein>
<dbReference type="EMBL" id="JBIGHZ010000001">
    <property type="protein sequence ID" value="MFG6446794.1"/>
    <property type="molecule type" value="Genomic_DNA"/>
</dbReference>
<sequence length="101" mass="12215">MWGRQQDLQRLALRQLELRLRCAQQRVQLAEAAQSLQQPLGWLDLGWRVAQLVRRAPLVWGSAGLWSSWQLLRQRARLARWVGVWRIGRQLWRWWRQTPPR</sequence>
<comment type="caution">
    <text evidence="1">The sequence shown here is derived from an EMBL/GenBank/DDBJ whole genome shotgun (WGS) entry which is preliminary data.</text>
</comment>
<dbReference type="RefSeq" id="WP_394457926.1">
    <property type="nucleotide sequence ID" value="NZ_JBIGHZ010000001.1"/>
</dbReference>
<reference evidence="1 2" key="1">
    <citation type="submission" date="2024-08" db="EMBL/GenBank/DDBJ databases">
        <authorList>
            <person name="Lu H."/>
        </authorList>
    </citation>
    <scope>NUCLEOTIDE SEQUENCE [LARGE SCALE GENOMIC DNA]</scope>
    <source>
        <strain evidence="1 2">BYS180W</strain>
    </source>
</reference>
<name>A0ABW7FR32_9BURK</name>
<evidence type="ECO:0000313" key="1">
    <source>
        <dbReference type="EMBL" id="MFG6446794.1"/>
    </source>
</evidence>
<organism evidence="1 2">
    <name type="scientific">Roseateles rivi</name>
    <dbReference type="NCBI Taxonomy" id="3299028"/>
    <lineage>
        <taxon>Bacteria</taxon>
        <taxon>Pseudomonadati</taxon>
        <taxon>Pseudomonadota</taxon>
        <taxon>Betaproteobacteria</taxon>
        <taxon>Burkholderiales</taxon>
        <taxon>Sphaerotilaceae</taxon>
        <taxon>Roseateles</taxon>
    </lineage>
</organism>
<evidence type="ECO:0008006" key="3">
    <source>
        <dbReference type="Google" id="ProtNLM"/>
    </source>
</evidence>
<accession>A0ABW7FR32</accession>
<keyword evidence="2" id="KW-1185">Reference proteome</keyword>
<dbReference type="Proteomes" id="UP001606099">
    <property type="component" value="Unassembled WGS sequence"/>
</dbReference>
<proteinExistence type="predicted"/>
<gene>
    <name evidence="1" type="ORF">ACG0Z6_00910</name>
</gene>